<keyword evidence="4" id="KW-1185">Reference proteome</keyword>
<dbReference type="GO" id="GO:0043161">
    <property type="term" value="P:proteasome-mediated ubiquitin-dependent protein catabolic process"/>
    <property type="evidence" value="ECO:0007669"/>
    <property type="project" value="TreeGrafter"/>
</dbReference>
<accession>A0A9D5CZ68</accession>
<dbReference type="EMBL" id="JAGGNH010000002">
    <property type="protein sequence ID" value="KAJ0982078.1"/>
    <property type="molecule type" value="Genomic_DNA"/>
</dbReference>
<dbReference type="GO" id="GO:0034515">
    <property type="term" value="C:proteasome storage granule"/>
    <property type="evidence" value="ECO:0007669"/>
    <property type="project" value="TreeGrafter"/>
</dbReference>
<evidence type="ECO:0000313" key="3">
    <source>
        <dbReference type="EMBL" id="KAJ0982078.1"/>
    </source>
</evidence>
<comment type="caution">
    <text evidence="3">The sequence shown here is derived from an EMBL/GenBank/DDBJ whole genome shotgun (WGS) entry which is preliminary data.</text>
</comment>
<dbReference type="GO" id="GO:0008540">
    <property type="term" value="C:proteasome regulatory particle, base subcomplex"/>
    <property type="evidence" value="ECO:0007669"/>
    <property type="project" value="TreeGrafter"/>
</dbReference>
<dbReference type="Proteomes" id="UP001085076">
    <property type="component" value="Miscellaneous, Linkage group lg02"/>
</dbReference>
<protein>
    <recommendedName>
        <fullName evidence="2">26S proteasome non-ATPase regulatory subunit 1/RPN2 N-terminal domain-containing protein</fullName>
    </recommendedName>
</protein>
<gene>
    <name evidence="3" type="ORF">J5N97_010333</name>
</gene>
<dbReference type="InterPro" id="IPR048570">
    <property type="entry name" value="PSMD1_RPN2_N"/>
</dbReference>
<reference evidence="3" key="1">
    <citation type="submission" date="2021-03" db="EMBL/GenBank/DDBJ databases">
        <authorList>
            <person name="Li Z."/>
            <person name="Yang C."/>
        </authorList>
    </citation>
    <scope>NUCLEOTIDE SEQUENCE</scope>
    <source>
        <strain evidence="3">Dzin_1.0</strain>
        <tissue evidence="3">Leaf</tissue>
    </source>
</reference>
<proteinExistence type="predicted"/>
<organism evidence="3 4">
    <name type="scientific">Dioscorea zingiberensis</name>
    <dbReference type="NCBI Taxonomy" id="325984"/>
    <lineage>
        <taxon>Eukaryota</taxon>
        <taxon>Viridiplantae</taxon>
        <taxon>Streptophyta</taxon>
        <taxon>Embryophyta</taxon>
        <taxon>Tracheophyta</taxon>
        <taxon>Spermatophyta</taxon>
        <taxon>Magnoliopsida</taxon>
        <taxon>Liliopsida</taxon>
        <taxon>Dioscoreales</taxon>
        <taxon>Dioscoreaceae</taxon>
        <taxon>Dioscorea</taxon>
    </lineage>
</organism>
<evidence type="ECO:0000256" key="1">
    <source>
        <dbReference type="ARBA" id="ARBA00022737"/>
    </source>
</evidence>
<name>A0A9D5CZ68_9LILI</name>
<keyword evidence="1" id="KW-0677">Repeat</keyword>
<dbReference type="PANTHER" id="PTHR10943">
    <property type="entry name" value="26S PROTEASOME NON-ATPASE REGULATORY SUBUNIT"/>
    <property type="match status" value="1"/>
</dbReference>
<evidence type="ECO:0000313" key="4">
    <source>
        <dbReference type="Proteomes" id="UP001085076"/>
    </source>
</evidence>
<reference evidence="3" key="2">
    <citation type="journal article" date="2022" name="Hortic Res">
        <title>The genome of Dioscorea zingiberensis sheds light on the biosynthesis, origin and evolution of the medicinally important diosgenin saponins.</title>
        <authorList>
            <person name="Li Y."/>
            <person name="Tan C."/>
            <person name="Li Z."/>
            <person name="Guo J."/>
            <person name="Li S."/>
            <person name="Chen X."/>
            <person name="Wang C."/>
            <person name="Dai X."/>
            <person name="Yang H."/>
            <person name="Song W."/>
            <person name="Hou L."/>
            <person name="Xu J."/>
            <person name="Tong Z."/>
            <person name="Xu A."/>
            <person name="Yuan X."/>
            <person name="Wang W."/>
            <person name="Yang Q."/>
            <person name="Chen L."/>
            <person name="Sun Z."/>
            <person name="Wang K."/>
            <person name="Pan B."/>
            <person name="Chen J."/>
            <person name="Bao Y."/>
            <person name="Liu F."/>
            <person name="Qi X."/>
            <person name="Gang D.R."/>
            <person name="Wen J."/>
            <person name="Li J."/>
        </authorList>
    </citation>
    <scope>NUCLEOTIDE SEQUENCE</scope>
    <source>
        <strain evidence="3">Dzin_1.0</strain>
    </source>
</reference>
<dbReference type="AlphaFoldDB" id="A0A9D5CZ68"/>
<dbReference type="GO" id="GO:0005634">
    <property type="term" value="C:nucleus"/>
    <property type="evidence" value="ECO:0007669"/>
    <property type="project" value="TreeGrafter"/>
</dbReference>
<dbReference type="OrthoDB" id="1669119at2759"/>
<sequence length="134" mass="15026">MVSPTSNLLSMLWKQHRALKLHQFNSLMHLFWPEISTSMLTIEGLYEDEEFDQRHLAALVASKIFYYSGGLHNSSHALGTGPLSDISEDSDFAHTLLAKAIDEYASLKPKPIKPSDDEAIMNPSVLVPYSCNDF</sequence>
<evidence type="ECO:0000259" key="2">
    <source>
        <dbReference type="Pfam" id="PF21505"/>
    </source>
</evidence>
<feature type="domain" description="26S proteasome non-ATPase regulatory subunit 1/RPN2 N-terminal" evidence="2">
    <location>
        <begin position="7"/>
        <end position="116"/>
    </location>
</feature>
<dbReference type="PANTHER" id="PTHR10943:SF2">
    <property type="entry name" value="26S PROTEASOME NON-ATPASE REGULATORY SUBUNIT 1"/>
    <property type="match status" value="1"/>
</dbReference>
<dbReference type="Pfam" id="PF21505">
    <property type="entry name" value="RPN2_N"/>
    <property type="match status" value="1"/>
</dbReference>